<dbReference type="PROSITE" id="PS00514">
    <property type="entry name" value="FIBRINOGEN_C_1"/>
    <property type="match status" value="1"/>
</dbReference>
<organism evidence="1 2">
    <name type="scientific">Aedes aegypti</name>
    <name type="common">Yellowfever mosquito</name>
    <name type="synonym">Culex aegypti</name>
    <dbReference type="NCBI Taxonomy" id="7159"/>
    <lineage>
        <taxon>Eukaryota</taxon>
        <taxon>Metazoa</taxon>
        <taxon>Ecdysozoa</taxon>
        <taxon>Arthropoda</taxon>
        <taxon>Hexapoda</taxon>
        <taxon>Insecta</taxon>
        <taxon>Pterygota</taxon>
        <taxon>Neoptera</taxon>
        <taxon>Endopterygota</taxon>
        <taxon>Diptera</taxon>
        <taxon>Nematocera</taxon>
        <taxon>Culicoidea</taxon>
        <taxon>Culicidae</taxon>
        <taxon>Culicinae</taxon>
        <taxon>Aedini</taxon>
        <taxon>Aedes</taxon>
        <taxon>Stegomyia</taxon>
    </lineage>
</organism>
<gene>
    <name evidence="1" type="primary">5575089</name>
</gene>
<evidence type="ECO:0000313" key="1">
    <source>
        <dbReference type="EnsemblMetazoa" id="AAEL011634-PA"/>
    </source>
</evidence>
<dbReference type="PANTHER" id="PTHR19143:SF327">
    <property type="entry name" value="FI21813P1-RELATED"/>
    <property type="match status" value="1"/>
</dbReference>
<reference evidence="1" key="2">
    <citation type="submission" date="2020-05" db="UniProtKB">
        <authorList>
            <consortium name="EnsemblMetazoa"/>
        </authorList>
    </citation>
    <scope>IDENTIFICATION</scope>
    <source>
        <strain evidence="1">LVP_AGWG</strain>
    </source>
</reference>
<dbReference type="InterPro" id="IPR002181">
    <property type="entry name" value="Fibrinogen_a/b/g_C_dom"/>
</dbReference>
<dbReference type="EnsemblMetazoa" id="AAEL011634-RA">
    <property type="protein sequence ID" value="AAEL011634-PA"/>
    <property type="gene ID" value="AAEL011634"/>
</dbReference>
<dbReference type="InterPro" id="IPR050373">
    <property type="entry name" value="Fibrinogen_C-term_domain"/>
</dbReference>
<proteinExistence type="predicted"/>
<dbReference type="GO" id="GO:0005615">
    <property type="term" value="C:extracellular space"/>
    <property type="evidence" value="ECO:0007669"/>
    <property type="project" value="TreeGrafter"/>
</dbReference>
<dbReference type="InterPro" id="IPR014716">
    <property type="entry name" value="Fibrinogen_a/b/g_C_1"/>
</dbReference>
<dbReference type="SUPFAM" id="SSF56496">
    <property type="entry name" value="Fibrinogen C-terminal domain-like"/>
    <property type="match status" value="1"/>
</dbReference>
<dbReference type="Proteomes" id="UP000008820">
    <property type="component" value="Chromosome 3"/>
</dbReference>
<dbReference type="CDD" id="cd00087">
    <property type="entry name" value="FReD"/>
    <property type="match status" value="1"/>
</dbReference>
<protein>
    <submittedName>
        <fullName evidence="1">Uncharacterized protein</fullName>
    </submittedName>
</protein>
<dbReference type="SMART" id="SM00186">
    <property type="entry name" value="FBG"/>
    <property type="match status" value="1"/>
</dbReference>
<keyword evidence="2" id="KW-1185">Reference proteome</keyword>
<dbReference type="VEuPathDB" id="VectorBase:AAEL011634"/>
<name>A0A1S4FUA0_AEDAE</name>
<dbReference type="Gene3D" id="3.90.215.10">
    <property type="entry name" value="Gamma Fibrinogen, chain A, domain 1"/>
    <property type="match status" value="1"/>
</dbReference>
<dbReference type="AlphaFoldDB" id="A0A1S4FUA0"/>
<dbReference type="PANTHER" id="PTHR19143">
    <property type="entry name" value="FIBRINOGEN/TENASCIN/ANGIOPOEITIN"/>
    <property type="match status" value="1"/>
</dbReference>
<dbReference type="PROSITE" id="PS51406">
    <property type="entry name" value="FIBRINOGEN_C_2"/>
    <property type="match status" value="1"/>
</dbReference>
<dbReference type="InterPro" id="IPR020837">
    <property type="entry name" value="Fibrinogen_CS"/>
</dbReference>
<dbReference type="InParanoid" id="A0A1S4FUA0"/>
<dbReference type="OrthoDB" id="6145874at2759"/>
<evidence type="ECO:0000313" key="2">
    <source>
        <dbReference type="Proteomes" id="UP000008820"/>
    </source>
</evidence>
<accession>A0A1S4FUA0</accession>
<dbReference type="Pfam" id="PF00147">
    <property type="entry name" value="Fibrinogen_C"/>
    <property type="match status" value="1"/>
</dbReference>
<sequence length="379" mass="43920">MDIKPCLPNNSTIVHCNAVQVMNLYSRMLVKILSVICIVCALHFNAATEVSRDSNIANCSIDTSSSFGYEILVGKLVTLESKFWNMWLEMKEKNEQIMRNHSLLEDTHQGTLRMLTRLERNLTTVMDRSWEIAQQQINCGNQENWKQLVLAMLSNNKNKTFTNQNFESTLKPYEDCTEVPANVSGKYIIHPQNFSEPFEAYCAQEVFEGGWLVVQYRFDGSVDFHRNWTEYRNGFGTLDGEFWIGLEKLHRLTKNGDYELVVELKDYDGTYTFARYDDFEIGDEAEKYSLKKLGSYSGSAGDSLSYHRSIKFSTFDSDNDLSSVNCAKTHQAGWWYKSCHFSNLNGLYRKGNDGKHLSWFHRNYNYDGQAYSRMIIRKK</sequence>
<dbReference type="InterPro" id="IPR036056">
    <property type="entry name" value="Fibrinogen-like_C"/>
</dbReference>
<reference evidence="1 2" key="1">
    <citation type="submission" date="2017-06" db="EMBL/GenBank/DDBJ databases">
        <title>Aedes aegypti genome working group (AGWG) sequencing and assembly.</title>
        <authorList>
            <consortium name="Aedes aegypti Genome Working Group (AGWG)"/>
            <person name="Matthews B.J."/>
        </authorList>
    </citation>
    <scope>NUCLEOTIDE SEQUENCE [LARGE SCALE GENOMIC DNA]</scope>
    <source>
        <strain evidence="1 2">LVP_AGWG</strain>
    </source>
</reference>